<feature type="binding site" evidence="7">
    <location>
        <position position="133"/>
    </location>
    <ligand>
        <name>FMN</name>
        <dbReference type="ChEBI" id="CHEBI:58210"/>
    </ligand>
</feature>
<evidence type="ECO:0000256" key="4">
    <source>
        <dbReference type="ARBA" id="ARBA00023002"/>
    </source>
</evidence>
<name>A0A356LB14_9BURK</name>
<dbReference type="FunFam" id="3.20.20.70:FF:000029">
    <property type="entry name" value="L-lactate dehydrogenase"/>
    <property type="match status" value="1"/>
</dbReference>
<dbReference type="SUPFAM" id="SSF51395">
    <property type="entry name" value="FMN-linked oxidoreductases"/>
    <property type="match status" value="1"/>
</dbReference>
<feature type="binding site" evidence="7">
    <location>
        <position position="161"/>
    </location>
    <ligand>
        <name>FMN</name>
        <dbReference type="ChEBI" id="CHEBI:58210"/>
    </ligand>
</feature>
<feature type="binding site" evidence="7">
    <location>
        <position position="279"/>
    </location>
    <ligand>
        <name>FMN</name>
        <dbReference type="ChEBI" id="CHEBI:58210"/>
    </ligand>
</feature>
<comment type="caution">
    <text evidence="9">The sequence shown here is derived from an EMBL/GenBank/DDBJ whole genome shotgun (WGS) entry which is preliminary data.</text>
</comment>
<dbReference type="InterPro" id="IPR037396">
    <property type="entry name" value="FMN_HAD"/>
</dbReference>
<accession>A0A356LB14</accession>
<feature type="active site" description="Proton acceptor" evidence="6">
    <location>
        <position position="281"/>
    </location>
</feature>
<dbReference type="InterPro" id="IPR012133">
    <property type="entry name" value="Alpha-hydoxy_acid_DH_FMN"/>
</dbReference>
<feature type="binding site" evidence="7">
    <location>
        <position position="257"/>
    </location>
    <ligand>
        <name>FMN</name>
        <dbReference type="ChEBI" id="CHEBI:58210"/>
    </ligand>
</feature>
<comment type="similarity">
    <text evidence="5">Belongs to the FMN-dependent alpha-hydroxy acid dehydrogenase family.</text>
</comment>
<feature type="binding site" evidence="7">
    <location>
        <position position="281"/>
    </location>
    <ligand>
        <name>glyoxylate</name>
        <dbReference type="ChEBI" id="CHEBI:36655"/>
    </ligand>
</feature>
<evidence type="ECO:0000313" key="10">
    <source>
        <dbReference type="Proteomes" id="UP000264036"/>
    </source>
</evidence>
<evidence type="ECO:0000256" key="7">
    <source>
        <dbReference type="PIRSR" id="PIRSR000138-2"/>
    </source>
</evidence>
<dbReference type="InterPro" id="IPR013785">
    <property type="entry name" value="Aldolase_TIM"/>
</dbReference>
<feature type="binding site" evidence="7">
    <location>
        <begin position="83"/>
        <end position="85"/>
    </location>
    <ligand>
        <name>FMN</name>
        <dbReference type="ChEBI" id="CHEBI:58210"/>
    </ligand>
</feature>
<feature type="binding site" evidence="7">
    <location>
        <begin position="312"/>
        <end position="316"/>
    </location>
    <ligand>
        <name>FMN</name>
        <dbReference type="ChEBI" id="CHEBI:58210"/>
    </ligand>
</feature>
<dbReference type="PIRSF" id="PIRSF000138">
    <property type="entry name" value="Al-hdrx_acd_dh"/>
    <property type="match status" value="1"/>
</dbReference>
<keyword evidence="3 7" id="KW-0288">FMN</keyword>
<keyword evidence="4" id="KW-0560">Oxidoreductase</keyword>
<feature type="binding site" evidence="7">
    <location>
        <position position="112"/>
    </location>
    <ligand>
        <name>FMN</name>
        <dbReference type="ChEBI" id="CHEBI:58210"/>
    </ligand>
</feature>
<evidence type="ECO:0000256" key="6">
    <source>
        <dbReference type="PIRSR" id="PIRSR000138-1"/>
    </source>
</evidence>
<evidence type="ECO:0000256" key="5">
    <source>
        <dbReference type="ARBA" id="ARBA00024042"/>
    </source>
</evidence>
<dbReference type="EMBL" id="DOEK01000004">
    <property type="protein sequence ID" value="HBP28183.1"/>
    <property type="molecule type" value="Genomic_DNA"/>
</dbReference>
<evidence type="ECO:0000313" key="9">
    <source>
        <dbReference type="EMBL" id="HBP28183.1"/>
    </source>
</evidence>
<feature type="binding site" evidence="7">
    <location>
        <position position="284"/>
    </location>
    <ligand>
        <name>glyoxylate</name>
        <dbReference type="ChEBI" id="CHEBI:36655"/>
    </ligand>
</feature>
<protein>
    <submittedName>
        <fullName evidence="9">Alpha-hydroxy-acid oxidizing protein</fullName>
    </submittedName>
</protein>
<keyword evidence="2 7" id="KW-0285">Flavoprotein</keyword>
<dbReference type="PROSITE" id="PS51349">
    <property type="entry name" value="FMN_HYDROXY_ACID_DH_2"/>
    <property type="match status" value="1"/>
</dbReference>
<feature type="domain" description="FMN hydroxy acid dehydrogenase" evidence="8">
    <location>
        <begin position="4"/>
        <end position="386"/>
    </location>
</feature>
<dbReference type="CDD" id="cd02809">
    <property type="entry name" value="alpha_hydroxyacid_oxid_FMN"/>
    <property type="match status" value="1"/>
</dbReference>
<dbReference type="AlphaFoldDB" id="A0A356LB14"/>
<dbReference type="PROSITE" id="PS00557">
    <property type="entry name" value="FMN_HYDROXY_ACID_DH_1"/>
    <property type="match status" value="1"/>
</dbReference>
<dbReference type="GO" id="GO:0005886">
    <property type="term" value="C:plasma membrane"/>
    <property type="evidence" value="ECO:0007669"/>
    <property type="project" value="TreeGrafter"/>
</dbReference>
<organism evidence="9 10">
    <name type="scientific">Advenella kashmirensis</name>
    <dbReference type="NCBI Taxonomy" id="310575"/>
    <lineage>
        <taxon>Bacteria</taxon>
        <taxon>Pseudomonadati</taxon>
        <taxon>Pseudomonadota</taxon>
        <taxon>Betaproteobacteria</taxon>
        <taxon>Burkholderiales</taxon>
        <taxon>Alcaligenaceae</taxon>
    </lineage>
</organism>
<comment type="cofactor">
    <cofactor evidence="1">
        <name>FMN</name>
        <dbReference type="ChEBI" id="CHEBI:58210"/>
    </cofactor>
</comment>
<dbReference type="InterPro" id="IPR008259">
    <property type="entry name" value="FMN_hydac_DH_AS"/>
</dbReference>
<sequence>MSRSTVNDCYCIARLRDMARARLPRGVFDFYDGGAEDEITLNDNCAAFSRVRLLPRVLRNVSQVDLAAQLFGRRMGLPMAIAPTGAVGFGWRGGDIALAQAAAKHDIPYTLSTSATASIEQIADQAPGRLWFQAYILQDKERLNALIGRAAAAGYEALVITVDLPVGGKRERDLLNGLSFPMKLGYRNIGQFVRKPWWSLNMLLQKPPVMPSLQGLASRQADRTRMQGVAGMNYDPAFDLAALRALRDRWPGKLIVKGVVNPLDVSSILDVGVDALVVSNHGGRQLDTGLATLDALPGIVQAVNRRVPVLLDGGIRRGSDVFKALALGASGVLSGRATLFGVLGGGYDGVDRALTILTDELRRTMQLCGTPSLADIDASVLAQSSLNHGNGDLLI</sequence>
<dbReference type="Proteomes" id="UP000264036">
    <property type="component" value="Unassembled WGS sequence"/>
</dbReference>
<dbReference type="Gene3D" id="3.20.20.70">
    <property type="entry name" value="Aldolase class I"/>
    <property type="match status" value="1"/>
</dbReference>
<dbReference type="GO" id="GO:0010181">
    <property type="term" value="F:FMN binding"/>
    <property type="evidence" value="ECO:0007669"/>
    <property type="project" value="InterPro"/>
</dbReference>
<dbReference type="Pfam" id="PF01070">
    <property type="entry name" value="FMN_dh"/>
    <property type="match status" value="1"/>
</dbReference>
<proteinExistence type="inferred from homology"/>
<feature type="binding site" evidence="7">
    <location>
        <position position="135"/>
    </location>
    <ligand>
        <name>glyoxylate</name>
        <dbReference type="ChEBI" id="CHEBI:36655"/>
    </ligand>
</feature>
<dbReference type="PANTHER" id="PTHR10578">
    <property type="entry name" value="S -2-HYDROXY-ACID OXIDASE-RELATED"/>
    <property type="match status" value="1"/>
</dbReference>
<reference evidence="9 10" key="1">
    <citation type="journal article" date="2018" name="Nat. Biotechnol.">
        <title>A standardized bacterial taxonomy based on genome phylogeny substantially revises the tree of life.</title>
        <authorList>
            <person name="Parks D.H."/>
            <person name="Chuvochina M."/>
            <person name="Waite D.W."/>
            <person name="Rinke C."/>
            <person name="Skarshewski A."/>
            <person name="Chaumeil P.A."/>
            <person name="Hugenholtz P."/>
        </authorList>
    </citation>
    <scope>NUCLEOTIDE SEQUENCE [LARGE SCALE GENOMIC DNA]</scope>
    <source>
        <strain evidence="9">UBA10707</strain>
    </source>
</reference>
<gene>
    <name evidence="9" type="ORF">DD666_02055</name>
</gene>
<dbReference type="GO" id="GO:0004459">
    <property type="term" value="F:L-lactate dehydrogenase (NAD+) activity"/>
    <property type="evidence" value="ECO:0007669"/>
    <property type="project" value="TreeGrafter"/>
</dbReference>
<feature type="binding site" evidence="7">
    <location>
        <position position="170"/>
    </location>
    <ligand>
        <name>glyoxylate</name>
        <dbReference type="ChEBI" id="CHEBI:36655"/>
    </ligand>
</feature>
<evidence type="ECO:0000259" key="8">
    <source>
        <dbReference type="PROSITE" id="PS51349"/>
    </source>
</evidence>
<evidence type="ECO:0000256" key="2">
    <source>
        <dbReference type="ARBA" id="ARBA00022630"/>
    </source>
</evidence>
<evidence type="ECO:0000256" key="3">
    <source>
        <dbReference type="ARBA" id="ARBA00022643"/>
    </source>
</evidence>
<evidence type="ECO:0000256" key="1">
    <source>
        <dbReference type="ARBA" id="ARBA00001917"/>
    </source>
</evidence>
<feature type="binding site" evidence="7">
    <location>
        <begin position="335"/>
        <end position="336"/>
    </location>
    <ligand>
        <name>FMN</name>
        <dbReference type="ChEBI" id="CHEBI:58210"/>
    </ligand>
</feature>
<dbReference type="PANTHER" id="PTHR10578:SF107">
    <property type="entry name" value="2-HYDROXYACID OXIDASE 1"/>
    <property type="match status" value="1"/>
</dbReference>
<dbReference type="InterPro" id="IPR000262">
    <property type="entry name" value="FMN-dep_DH"/>
</dbReference>
<dbReference type="GO" id="GO:0009060">
    <property type="term" value="P:aerobic respiration"/>
    <property type="evidence" value="ECO:0007669"/>
    <property type="project" value="TreeGrafter"/>
</dbReference>